<dbReference type="KEGG" id="fya:KMW28_16180"/>
<proteinExistence type="predicted"/>
<dbReference type="RefSeq" id="WP_066204541.1">
    <property type="nucleotide sequence ID" value="NZ_CP076132.1"/>
</dbReference>
<accession>A0AAX1N0T2</accession>
<evidence type="ECO:0000313" key="1">
    <source>
        <dbReference type="EMBL" id="QWG01184.1"/>
    </source>
</evidence>
<sequence>MKIKFNFEFIQNDNTKQGVLIINKTIGKQPIYDIRSNSEVNITLLNEVVKLYTESRVYEIFTSARRNNDILTCEEYKKILIHEVPENIISSVLQEMKYCIHQDEYQQAS</sequence>
<gene>
    <name evidence="1" type="ORF">KMW28_16180</name>
</gene>
<evidence type="ECO:0000313" key="2">
    <source>
        <dbReference type="Proteomes" id="UP000678679"/>
    </source>
</evidence>
<dbReference type="AlphaFoldDB" id="A0AAX1N0T2"/>
<reference evidence="1 2" key="1">
    <citation type="submission" date="2021-05" db="EMBL/GenBank/DDBJ databases">
        <title>Comparative genomic studies on the polysaccharide-degrading batcterial strains of the Flammeovirga genus.</title>
        <authorList>
            <person name="Zewei F."/>
            <person name="Zheng Z."/>
            <person name="Yu L."/>
            <person name="Ruyue G."/>
            <person name="Yanhong M."/>
            <person name="Yuanyuan C."/>
            <person name="Jingyan G."/>
            <person name="Wenjun H."/>
        </authorList>
    </citation>
    <scope>NUCLEOTIDE SEQUENCE [LARGE SCALE GENOMIC DNA]</scope>
    <source>
        <strain evidence="1 2">NBRC:100898</strain>
    </source>
</reference>
<protein>
    <submittedName>
        <fullName evidence="1">Uncharacterized protein</fullName>
    </submittedName>
</protein>
<keyword evidence="2" id="KW-1185">Reference proteome</keyword>
<name>A0AAX1N0T2_9BACT</name>
<dbReference type="Proteomes" id="UP000678679">
    <property type="component" value="Chromosome 1"/>
</dbReference>
<organism evidence="1 2">
    <name type="scientific">Flammeovirga yaeyamensis</name>
    <dbReference type="NCBI Taxonomy" id="367791"/>
    <lineage>
        <taxon>Bacteria</taxon>
        <taxon>Pseudomonadati</taxon>
        <taxon>Bacteroidota</taxon>
        <taxon>Cytophagia</taxon>
        <taxon>Cytophagales</taxon>
        <taxon>Flammeovirgaceae</taxon>
        <taxon>Flammeovirga</taxon>
    </lineage>
</organism>
<dbReference type="EMBL" id="CP076132">
    <property type="protein sequence ID" value="QWG01184.1"/>
    <property type="molecule type" value="Genomic_DNA"/>
</dbReference>